<keyword evidence="1" id="KW-0812">Transmembrane</keyword>
<dbReference type="AlphaFoldDB" id="A0A323V054"/>
<proteinExistence type="predicted"/>
<evidence type="ECO:0000256" key="1">
    <source>
        <dbReference type="SAM" id="Phobius"/>
    </source>
</evidence>
<name>A0A323V054_9RHOO</name>
<gene>
    <name evidence="2" type="ORF">DNK49_06380</name>
</gene>
<sequence>MSKKCGLSSIVIFMTCAFIVVVLFMAFYVGSMRWLDRQPWIAYPQNKLIIKILPSIYLRGPFSSNEDDVRRTIKLAHLIAISEIDRKSLDLMLIDLYKAQELIKVFSIRKAGELGSVESHELMLERLVLLNRMNAIALQGERRISTEIESVRNVVKGFVRDVKNIETRRALEKELNLYNIGWQESRLKVNSHLSGIFDAVDMYHYGLARCAVADDTGAPLIESSLEMIPRNNLIEIALRNVDHPLIAVAGVRQDSECAIAAKLIMDRMRG</sequence>
<protein>
    <submittedName>
        <fullName evidence="2">Uncharacterized protein</fullName>
    </submittedName>
</protein>
<keyword evidence="1" id="KW-0472">Membrane</keyword>
<reference evidence="2 3" key="1">
    <citation type="submission" date="2018-06" db="EMBL/GenBank/DDBJ databases">
        <title>Azoarcus communis strain SWub3 genome.</title>
        <authorList>
            <person name="Zorraquino Salvo V."/>
            <person name="Toubiana D."/>
            <person name="Blumwald E."/>
        </authorList>
    </citation>
    <scope>NUCLEOTIDE SEQUENCE [LARGE SCALE GENOMIC DNA]</scope>
    <source>
        <strain evidence="2 3">SWub3</strain>
    </source>
</reference>
<dbReference type="EMBL" id="QKOE01000003">
    <property type="protein sequence ID" value="PZA17483.1"/>
    <property type="molecule type" value="Genomic_DNA"/>
</dbReference>
<dbReference type="Proteomes" id="UP000248259">
    <property type="component" value="Unassembled WGS sequence"/>
</dbReference>
<evidence type="ECO:0000313" key="2">
    <source>
        <dbReference type="EMBL" id="PZA17483.1"/>
    </source>
</evidence>
<dbReference type="RefSeq" id="WP_133255092.1">
    <property type="nucleotide sequence ID" value="NZ_QKOE01000003.1"/>
</dbReference>
<feature type="transmembrane region" description="Helical" evidence="1">
    <location>
        <begin position="6"/>
        <end position="29"/>
    </location>
</feature>
<keyword evidence="1" id="KW-1133">Transmembrane helix</keyword>
<evidence type="ECO:0000313" key="3">
    <source>
        <dbReference type="Proteomes" id="UP000248259"/>
    </source>
</evidence>
<organism evidence="2 3">
    <name type="scientific">Parazoarcus communis SWub3 = DSM 12120</name>
    <dbReference type="NCBI Taxonomy" id="1121029"/>
    <lineage>
        <taxon>Bacteria</taxon>
        <taxon>Pseudomonadati</taxon>
        <taxon>Pseudomonadota</taxon>
        <taxon>Betaproteobacteria</taxon>
        <taxon>Rhodocyclales</taxon>
        <taxon>Zoogloeaceae</taxon>
        <taxon>Parazoarcus</taxon>
    </lineage>
</organism>
<keyword evidence="3" id="KW-1185">Reference proteome</keyword>
<comment type="caution">
    <text evidence="2">The sequence shown here is derived from an EMBL/GenBank/DDBJ whole genome shotgun (WGS) entry which is preliminary data.</text>
</comment>
<accession>A0A323V054</accession>